<dbReference type="InterPro" id="IPR005545">
    <property type="entry name" value="YCII"/>
</dbReference>
<organism evidence="3 4">
    <name type="scientific">Kineococcus glutinatus</name>
    <dbReference type="NCBI Taxonomy" id="1070872"/>
    <lineage>
        <taxon>Bacteria</taxon>
        <taxon>Bacillati</taxon>
        <taxon>Actinomycetota</taxon>
        <taxon>Actinomycetes</taxon>
        <taxon>Kineosporiales</taxon>
        <taxon>Kineosporiaceae</taxon>
        <taxon>Kineococcus</taxon>
    </lineage>
</organism>
<evidence type="ECO:0000256" key="1">
    <source>
        <dbReference type="ARBA" id="ARBA00007689"/>
    </source>
</evidence>
<proteinExistence type="inferred from homology"/>
<sequence>MHAVLEYTYADDYLQRREAHRSAHLSAAWQAVERGDLLLGGAVGDGPFTALLVFTGPDPVRAARAFAVADPYVTGGVVTSWTARPWRTVVGDQASEPTRP</sequence>
<dbReference type="InterPro" id="IPR051807">
    <property type="entry name" value="Sec-metab_biosynth-assoc"/>
</dbReference>
<dbReference type="Pfam" id="PF03795">
    <property type="entry name" value="YCII"/>
    <property type="match status" value="1"/>
</dbReference>
<feature type="domain" description="YCII-related" evidence="2">
    <location>
        <begin position="3"/>
        <end position="86"/>
    </location>
</feature>
<comment type="caution">
    <text evidence="3">The sequence shown here is derived from an EMBL/GenBank/DDBJ whole genome shotgun (WGS) entry which is preliminary data.</text>
</comment>
<dbReference type="PANTHER" id="PTHR33606:SF3">
    <property type="entry name" value="PROTEIN YCII"/>
    <property type="match status" value="1"/>
</dbReference>
<dbReference type="NCBIfam" id="NF009508">
    <property type="entry name" value="PRK12866.1"/>
    <property type="match status" value="1"/>
</dbReference>
<dbReference type="InterPro" id="IPR011008">
    <property type="entry name" value="Dimeric_a/b-barrel"/>
</dbReference>
<gene>
    <name evidence="3" type="ORF">GCM10023225_02350</name>
</gene>
<comment type="similarity">
    <text evidence="1">Belongs to the YciI family.</text>
</comment>
<keyword evidence="4" id="KW-1185">Reference proteome</keyword>
<evidence type="ECO:0000313" key="4">
    <source>
        <dbReference type="Proteomes" id="UP001501195"/>
    </source>
</evidence>
<dbReference type="RefSeq" id="WP_345710469.1">
    <property type="nucleotide sequence ID" value="NZ_BAABIL010000017.1"/>
</dbReference>
<evidence type="ECO:0000313" key="3">
    <source>
        <dbReference type="EMBL" id="GAA4962302.1"/>
    </source>
</evidence>
<dbReference type="EMBL" id="BAABIL010000017">
    <property type="protein sequence ID" value="GAA4962302.1"/>
    <property type="molecule type" value="Genomic_DNA"/>
</dbReference>
<dbReference type="PANTHER" id="PTHR33606">
    <property type="entry name" value="PROTEIN YCII"/>
    <property type="match status" value="1"/>
</dbReference>
<accession>A0ABP9H4W0</accession>
<evidence type="ECO:0000259" key="2">
    <source>
        <dbReference type="Pfam" id="PF03795"/>
    </source>
</evidence>
<reference evidence="4" key="1">
    <citation type="journal article" date="2019" name="Int. J. Syst. Evol. Microbiol.">
        <title>The Global Catalogue of Microorganisms (GCM) 10K type strain sequencing project: providing services to taxonomists for standard genome sequencing and annotation.</title>
        <authorList>
            <consortium name="The Broad Institute Genomics Platform"/>
            <consortium name="The Broad Institute Genome Sequencing Center for Infectious Disease"/>
            <person name="Wu L."/>
            <person name="Ma J."/>
        </authorList>
    </citation>
    <scope>NUCLEOTIDE SEQUENCE [LARGE SCALE GENOMIC DNA]</scope>
    <source>
        <strain evidence="4">JCM 18126</strain>
    </source>
</reference>
<protein>
    <recommendedName>
        <fullName evidence="2">YCII-related domain-containing protein</fullName>
    </recommendedName>
</protein>
<dbReference type="Proteomes" id="UP001501195">
    <property type="component" value="Unassembled WGS sequence"/>
</dbReference>
<dbReference type="Gene3D" id="3.30.70.1060">
    <property type="entry name" value="Dimeric alpha+beta barrel"/>
    <property type="match status" value="1"/>
</dbReference>
<name>A0ABP9H4W0_9ACTN</name>
<dbReference type="SUPFAM" id="SSF54909">
    <property type="entry name" value="Dimeric alpha+beta barrel"/>
    <property type="match status" value="1"/>
</dbReference>